<evidence type="ECO:0000256" key="2">
    <source>
        <dbReference type="ARBA" id="ARBA00022729"/>
    </source>
</evidence>
<gene>
    <name evidence="6" type="ORF">SDC9_93514</name>
</gene>
<sequence length="701" mass="76053">MTYDVESLGVLTDQSDSIDTMHYVEKINQAGVTLDINKVTVPSKGKATVKATLSVADGVSTERFLEGFIKFNTTDAPDLVMPYIGYYGDWSKEEILNIPMWEDSTKDHHFYLTDANRRALKSTVVTQVNSEGKTYTSYLGYDGVTGKYNEPKIDKNTIAISPNGDKQGDVIIPSLYHLRNAKNTVIVVLDKDGKELGEVAKQSNIRKREYAKNPVRATLTELTWDGSVYNKSTGKNEILPEGQYTIDIRSSVDLPNAKPQSFIVPVKIDLTAPKIEIKDVTKVSGSTYKLQWTMEDKQSNLEVGGATIFVDGKEVAIDWKKVNIENGVYSYNLDLTSGALEITVGALDRAQNLGVASKKVMVNLPPAIVTFETAASGEFVSDSAETYVIKGKLNRPVKEFTIGGENVVVKDDLSFAHEVKLKQGMNQIGVYIKDFDDKVIAEYAIKGECDTISPVINLDVANVDNDKNTLTIATNQKKINIKGKVSDNTFGYKFYINGDALINVSNSVAGIEYNERTFEKELDVKEGDIVQIKAVDLYGHETVKNLKVEIDNVAPAITISGVEDGKVYENSVTPEITVDDSKAVVELKLNGESYAKGTEIKKSGKYELQVSATDAVGNKSEKVVKFEIKEKASDNSGGANNGGTTSGGNTSTTTGGTSNGTVTAGIPQAGAAMGATNTIAVGTILSVIGGAIFTLFRRKQK</sequence>
<feature type="compositionally biased region" description="Low complexity" evidence="3">
    <location>
        <begin position="647"/>
        <end position="661"/>
    </location>
</feature>
<evidence type="ECO:0000256" key="3">
    <source>
        <dbReference type="SAM" id="MobiDB-lite"/>
    </source>
</evidence>
<evidence type="ECO:0000256" key="4">
    <source>
        <dbReference type="SAM" id="Phobius"/>
    </source>
</evidence>
<comment type="caution">
    <text evidence="6">The sequence shown here is derived from an EMBL/GenBank/DDBJ whole genome shotgun (WGS) entry which is preliminary data.</text>
</comment>
<evidence type="ECO:0000256" key="1">
    <source>
        <dbReference type="ARBA" id="ARBA00011073"/>
    </source>
</evidence>
<dbReference type="InterPro" id="IPR010435">
    <property type="entry name" value="C5a/SBT2-like_Fn3"/>
</dbReference>
<accession>A0A645A174</accession>
<feature type="region of interest" description="Disordered" evidence="3">
    <location>
        <begin position="633"/>
        <end position="661"/>
    </location>
</feature>
<dbReference type="Gene3D" id="2.60.40.1710">
    <property type="entry name" value="Subtilisin-like superfamily"/>
    <property type="match status" value="1"/>
</dbReference>
<comment type="similarity">
    <text evidence="1">Belongs to the peptidase S8 family.</text>
</comment>
<dbReference type="AlphaFoldDB" id="A0A645A174"/>
<reference evidence="6" key="1">
    <citation type="submission" date="2019-08" db="EMBL/GenBank/DDBJ databases">
        <authorList>
            <person name="Kucharzyk K."/>
            <person name="Murdoch R.W."/>
            <person name="Higgins S."/>
            <person name="Loffler F."/>
        </authorList>
    </citation>
    <scope>NUCLEOTIDE SEQUENCE</scope>
</reference>
<protein>
    <recommendedName>
        <fullName evidence="5">C5a peptidase/Subtilisin-like protease SBT2-like Fn3-like domain-containing protein</fullName>
    </recommendedName>
</protein>
<feature type="domain" description="C5a peptidase/Subtilisin-like protease SBT2-like Fn3-like" evidence="5">
    <location>
        <begin position="2"/>
        <end position="83"/>
    </location>
</feature>
<dbReference type="GO" id="GO:0016020">
    <property type="term" value="C:membrane"/>
    <property type="evidence" value="ECO:0007669"/>
    <property type="project" value="InterPro"/>
</dbReference>
<dbReference type="EMBL" id="VSSQ01011425">
    <property type="protein sequence ID" value="MPM46807.1"/>
    <property type="molecule type" value="Genomic_DNA"/>
</dbReference>
<feature type="transmembrane region" description="Helical" evidence="4">
    <location>
        <begin position="678"/>
        <end position="696"/>
    </location>
</feature>
<name>A0A645A174_9ZZZZ</name>
<keyword evidence="4" id="KW-0812">Transmembrane</keyword>
<keyword evidence="4" id="KW-1133">Transmembrane helix</keyword>
<proteinExistence type="inferred from homology"/>
<dbReference type="Pfam" id="PF06280">
    <property type="entry name" value="fn3_5"/>
    <property type="match status" value="1"/>
</dbReference>
<evidence type="ECO:0000259" key="5">
    <source>
        <dbReference type="Pfam" id="PF06280"/>
    </source>
</evidence>
<evidence type="ECO:0000313" key="6">
    <source>
        <dbReference type="EMBL" id="MPM46807.1"/>
    </source>
</evidence>
<organism evidence="6">
    <name type="scientific">bioreactor metagenome</name>
    <dbReference type="NCBI Taxonomy" id="1076179"/>
    <lineage>
        <taxon>unclassified sequences</taxon>
        <taxon>metagenomes</taxon>
        <taxon>ecological metagenomes</taxon>
    </lineage>
</organism>
<dbReference type="GO" id="GO:0004252">
    <property type="term" value="F:serine-type endopeptidase activity"/>
    <property type="evidence" value="ECO:0007669"/>
    <property type="project" value="InterPro"/>
</dbReference>
<keyword evidence="4" id="KW-0472">Membrane</keyword>
<keyword evidence="2" id="KW-0732">Signal</keyword>